<proteinExistence type="predicted"/>
<keyword evidence="2" id="KW-1185">Reference proteome</keyword>
<protein>
    <submittedName>
        <fullName evidence="1">Uncharacterized protein</fullName>
    </submittedName>
</protein>
<evidence type="ECO:0000313" key="1">
    <source>
        <dbReference type="EMBL" id="WXB16745.1"/>
    </source>
</evidence>
<organism evidence="1 2">
    <name type="scientific">Pendulispora albinea</name>
    <dbReference type="NCBI Taxonomy" id="2741071"/>
    <lineage>
        <taxon>Bacteria</taxon>
        <taxon>Pseudomonadati</taxon>
        <taxon>Myxococcota</taxon>
        <taxon>Myxococcia</taxon>
        <taxon>Myxococcales</taxon>
        <taxon>Sorangiineae</taxon>
        <taxon>Pendulisporaceae</taxon>
        <taxon>Pendulispora</taxon>
    </lineage>
</organism>
<sequence>MVVRGRIRAGRVELEEQLPEGAEVVVISADEADERDVFVLSAADAAELDARAEADDDAFESVEELMRRLQSHQ</sequence>
<accession>A0ABZ2M197</accession>
<name>A0ABZ2M197_9BACT</name>
<gene>
    <name evidence="1" type="ORF">LZC94_05575</name>
</gene>
<dbReference type="EMBL" id="CP089984">
    <property type="protein sequence ID" value="WXB16745.1"/>
    <property type="molecule type" value="Genomic_DNA"/>
</dbReference>
<dbReference type="Proteomes" id="UP001370348">
    <property type="component" value="Chromosome"/>
</dbReference>
<reference evidence="1 2" key="1">
    <citation type="submission" date="2021-12" db="EMBL/GenBank/DDBJ databases">
        <title>Discovery of the Pendulisporaceae a myxobacterial family with distinct sporulation behavior and unique specialized metabolism.</title>
        <authorList>
            <person name="Garcia R."/>
            <person name="Popoff A."/>
            <person name="Bader C.D."/>
            <person name="Loehr J."/>
            <person name="Walesch S."/>
            <person name="Walt C."/>
            <person name="Boldt J."/>
            <person name="Bunk B."/>
            <person name="Haeckl F.J.F.P.J."/>
            <person name="Gunesch A.P."/>
            <person name="Birkelbach J."/>
            <person name="Nuebel U."/>
            <person name="Pietschmann T."/>
            <person name="Bach T."/>
            <person name="Mueller R."/>
        </authorList>
    </citation>
    <scope>NUCLEOTIDE SEQUENCE [LARGE SCALE GENOMIC DNA]</scope>
    <source>
        <strain evidence="1 2">MSr11954</strain>
    </source>
</reference>
<evidence type="ECO:0000313" key="2">
    <source>
        <dbReference type="Proteomes" id="UP001370348"/>
    </source>
</evidence>
<dbReference type="RefSeq" id="WP_394826375.1">
    <property type="nucleotide sequence ID" value="NZ_CP089984.1"/>
</dbReference>